<name>A0A5K7XFF8_9BACT</name>
<protein>
    <submittedName>
        <fullName evidence="1">Uncharacterized protein</fullName>
    </submittedName>
</protein>
<evidence type="ECO:0000313" key="2">
    <source>
        <dbReference type="Proteomes" id="UP000326837"/>
    </source>
</evidence>
<sequence>MHPFKIFIDGDLVSAVSDTAILFTRIPTAEAVERLSKHISIAEVDDLFANYDGGTEFRRIYFQLKKGT</sequence>
<dbReference type="RefSeq" id="WP_152100901.1">
    <property type="nucleotide sequence ID" value="NZ_AP021861.1"/>
</dbReference>
<accession>A0A5K7XFF8</accession>
<dbReference type="Proteomes" id="UP000326837">
    <property type="component" value="Chromosome"/>
</dbReference>
<proteinExistence type="predicted"/>
<dbReference type="EMBL" id="AP021861">
    <property type="protein sequence ID" value="BBO35540.1"/>
    <property type="molecule type" value="Genomic_DNA"/>
</dbReference>
<keyword evidence="2" id="KW-1185">Reference proteome</keyword>
<organism evidence="1 2">
    <name type="scientific">Lacipirellula parvula</name>
    <dbReference type="NCBI Taxonomy" id="2650471"/>
    <lineage>
        <taxon>Bacteria</taxon>
        <taxon>Pseudomonadati</taxon>
        <taxon>Planctomycetota</taxon>
        <taxon>Planctomycetia</taxon>
        <taxon>Pirellulales</taxon>
        <taxon>Lacipirellulaceae</taxon>
        <taxon>Lacipirellula</taxon>
    </lineage>
</organism>
<dbReference type="KEGG" id="lpav:PLANPX_5152"/>
<evidence type="ECO:0000313" key="1">
    <source>
        <dbReference type="EMBL" id="BBO35540.1"/>
    </source>
</evidence>
<reference evidence="2" key="1">
    <citation type="submission" date="2019-10" db="EMBL/GenBank/DDBJ databases">
        <title>Lacipirellula parvula gen. nov., sp. nov., representing a lineage of planctomycetes widespread in freshwater anoxic habitats, and description of the family Lacipirellulaceae.</title>
        <authorList>
            <person name="Dedysh S.N."/>
            <person name="Kulichevskaya I.S."/>
            <person name="Beletsky A.V."/>
            <person name="Rakitin A.L."/>
            <person name="Mardanov A.V."/>
            <person name="Ivanova A.A."/>
            <person name="Saltykova V.X."/>
            <person name="Rijpstra W.I.C."/>
            <person name="Sinninghe Damste J.S."/>
            <person name="Ravin N.V."/>
        </authorList>
    </citation>
    <scope>NUCLEOTIDE SEQUENCE [LARGE SCALE GENOMIC DNA]</scope>
    <source>
        <strain evidence="2">PX69</strain>
    </source>
</reference>
<dbReference type="AlphaFoldDB" id="A0A5K7XFF8"/>
<gene>
    <name evidence="1" type="ORF">PLANPX_5152</name>
</gene>